<sequence length="463" mass="51335">MPLTSLTAVTPIDGRYARLTAPLRMSFSEHGLIRARIEVEARWLAFLASRDEVPEVPPLSEEAAKFLDDVVDKWSVDDSQLVKDVERTTNHDVKAVEYVLKQKFADLPELAACSEFVHFACTSEDINNLSHAIMLRDGLTGTVFPLMEDVVSTIAELAEKTAAVPMLSRTHGQSASPTTLGKELAVFADRLSRQLAQAKAVPLRGKFAGAVGNYNAHLSAYPNADWEAMNQAFVTESLKLDWNGVVTQIEPHDYIAELFHAVMRFNTILLDFDRDVWGYVMHGYFGQKLKDGEIGSSTMPHKVNPIDFENSEGNVGIANAIMAHLADKLAVSRFQRDLSDSTVLRNLGVGLGHSVLAYASALKGCGKLTVNNERIDEDLDAAWEVLAEPIQTVMRRHAVENPYEKLKALTRGRSITKEDLQTFVASLEGEVPEEDVKRMLDWTPRSYVGTAEHIARKVAEECK</sequence>
<comment type="caution">
    <text evidence="12">The sequence shown here is derived from an EMBL/GenBank/DDBJ whole genome shotgun (WGS) entry which is preliminary data.</text>
</comment>
<keyword evidence="6 9" id="KW-0658">Purine biosynthesis</keyword>
<name>A0A830HBT6_9CHLO</name>
<evidence type="ECO:0000256" key="2">
    <source>
        <dbReference type="ARBA" id="ARBA00004734"/>
    </source>
</evidence>
<evidence type="ECO:0000256" key="8">
    <source>
        <dbReference type="ARBA" id="ARBA00030717"/>
    </source>
</evidence>
<reference evidence="12" key="1">
    <citation type="submission" date="2020-10" db="EMBL/GenBank/DDBJ databases">
        <title>Unveiling of a novel bifunctional photoreceptor, Dualchrome1, isolated from a cosmopolitan green alga.</title>
        <authorList>
            <person name="Suzuki S."/>
            <person name="Kawachi M."/>
        </authorList>
    </citation>
    <scope>NUCLEOTIDE SEQUENCE</scope>
    <source>
        <strain evidence="12">NIES 2893</strain>
    </source>
</reference>
<comment type="catalytic activity">
    <reaction evidence="9">
        <text>(2S)-2-[5-amino-1-(5-phospho-beta-D-ribosyl)imidazole-4-carboxamido]succinate = 5-amino-1-(5-phospho-beta-D-ribosyl)imidazole-4-carboxamide + fumarate</text>
        <dbReference type="Rhea" id="RHEA:23920"/>
        <dbReference type="ChEBI" id="CHEBI:29806"/>
        <dbReference type="ChEBI" id="CHEBI:58443"/>
        <dbReference type="ChEBI" id="CHEBI:58475"/>
        <dbReference type="EC" id="4.3.2.2"/>
    </reaction>
</comment>
<dbReference type="Proteomes" id="UP000660262">
    <property type="component" value="Unassembled WGS sequence"/>
</dbReference>
<dbReference type="GO" id="GO:0006189">
    <property type="term" value="P:'de novo' IMP biosynthetic process"/>
    <property type="evidence" value="ECO:0007669"/>
    <property type="project" value="UniProtKB-UniPathway"/>
</dbReference>
<evidence type="ECO:0000313" key="12">
    <source>
        <dbReference type="EMBL" id="GHP04475.1"/>
    </source>
</evidence>
<comment type="pathway">
    <text evidence="1 9">Purine metabolism; IMP biosynthesis via de novo pathway; 5-amino-1-(5-phospho-D-ribosyl)imidazole-4-carboxamide from 5-amino-1-(5-phospho-D-ribosyl)imidazole-4-carboxylate: step 2/2.</text>
</comment>
<dbReference type="InterPro" id="IPR000362">
    <property type="entry name" value="Fumarate_lyase_fam"/>
</dbReference>
<comment type="similarity">
    <text evidence="3 9">Belongs to the lyase 1 family. Adenylosuccinate lyase subfamily.</text>
</comment>
<dbReference type="InterPro" id="IPR020557">
    <property type="entry name" value="Fumarate_lyase_CS"/>
</dbReference>
<evidence type="ECO:0000256" key="5">
    <source>
        <dbReference type="ARBA" id="ARBA00017058"/>
    </source>
</evidence>
<dbReference type="AlphaFoldDB" id="A0A830HBT6"/>
<dbReference type="InterPro" id="IPR024083">
    <property type="entry name" value="Fumarase/histidase_N"/>
</dbReference>
<dbReference type="Pfam" id="PF00206">
    <property type="entry name" value="Lyase_1"/>
    <property type="match status" value="1"/>
</dbReference>
<evidence type="ECO:0000256" key="7">
    <source>
        <dbReference type="ARBA" id="ARBA00023239"/>
    </source>
</evidence>
<dbReference type="EMBL" id="BNJQ01000007">
    <property type="protein sequence ID" value="GHP04475.1"/>
    <property type="molecule type" value="Genomic_DNA"/>
</dbReference>
<protein>
    <recommendedName>
        <fullName evidence="5 9">Adenylosuccinate lyase</fullName>
        <shortName evidence="9">ASL</shortName>
        <ecNumber evidence="4 9">4.3.2.2</ecNumber>
    </recommendedName>
    <alternativeName>
        <fullName evidence="8 9">Adenylosuccinase</fullName>
    </alternativeName>
</protein>
<feature type="domain" description="Fumarate lyase N-terminal" evidence="10">
    <location>
        <begin position="14"/>
        <end position="313"/>
    </location>
</feature>
<dbReference type="UniPathway" id="UPA00074">
    <property type="reaction ID" value="UER00132"/>
</dbReference>
<dbReference type="UniPathway" id="UPA00075">
    <property type="reaction ID" value="UER00336"/>
</dbReference>
<dbReference type="Gene3D" id="1.10.275.10">
    <property type="entry name" value="Fumarase/aspartase (N-terminal domain)"/>
    <property type="match status" value="1"/>
</dbReference>
<evidence type="ECO:0000256" key="1">
    <source>
        <dbReference type="ARBA" id="ARBA00004706"/>
    </source>
</evidence>
<gene>
    <name evidence="12" type="ORF">PPROV_000322900</name>
</gene>
<feature type="domain" description="Adenylosuccinate lyase PurB C-terminal" evidence="11">
    <location>
        <begin position="332"/>
        <end position="448"/>
    </location>
</feature>
<dbReference type="OrthoDB" id="406045at2759"/>
<evidence type="ECO:0000259" key="11">
    <source>
        <dbReference type="Pfam" id="PF08328"/>
    </source>
</evidence>
<evidence type="ECO:0000256" key="6">
    <source>
        <dbReference type="ARBA" id="ARBA00022755"/>
    </source>
</evidence>
<accession>A0A830HBT6</accession>
<dbReference type="InterPro" id="IPR008948">
    <property type="entry name" value="L-Aspartase-like"/>
</dbReference>
<keyword evidence="13" id="KW-1185">Reference proteome</keyword>
<dbReference type="FunFam" id="1.20.200.10:FF:000004">
    <property type="entry name" value="Adenylosuccinate lyase"/>
    <property type="match status" value="1"/>
</dbReference>
<keyword evidence="7 9" id="KW-0456">Lyase</keyword>
<dbReference type="NCBIfam" id="TIGR00928">
    <property type="entry name" value="purB"/>
    <property type="match status" value="1"/>
</dbReference>
<dbReference type="PANTHER" id="PTHR43411">
    <property type="entry name" value="ADENYLOSUCCINATE LYASE"/>
    <property type="match status" value="1"/>
</dbReference>
<dbReference type="Gene3D" id="1.20.200.10">
    <property type="entry name" value="Fumarase/aspartase (Central domain)"/>
    <property type="match status" value="1"/>
</dbReference>
<comment type="pathway">
    <text evidence="2 9">Purine metabolism; AMP biosynthesis via de novo pathway; AMP from IMP: step 2/2.</text>
</comment>
<dbReference type="PROSITE" id="PS00163">
    <property type="entry name" value="FUMARATE_LYASES"/>
    <property type="match status" value="1"/>
</dbReference>
<proteinExistence type="inferred from homology"/>
<dbReference type="PRINTS" id="PR00149">
    <property type="entry name" value="FUMRATELYASE"/>
</dbReference>
<dbReference type="InterPro" id="IPR047136">
    <property type="entry name" value="PurB_bact"/>
</dbReference>
<dbReference type="GO" id="GO:0004018">
    <property type="term" value="F:N6-(1,2-dicarboxyethyl)AMP AMP-lyase (fumarate-forming) activity"/>
    <property type="evidence" value="ECO:0007669"/>
    <property type="project" value="InterPro"/>
</dbReference>
<comment type="catalytic activity">
    <reaction evidence="9">
        <text>N(6)-(1,2-dicarboxyethyl)-AMP = fumarate + AMP</text>
        <dbReference type="Rhea" id="RHEA:16853"/>
        <dbReference type="ChEBI" id="CHEBI:29806"/>
        <dbReference type="ChEBI" id="CHEBI:57567"/>
        <dbReference type="ChEBI" id="CHEBI:456215"/>
        <dbReference type="EC" id="4.3.2.2"/>
    </reaction>
</comment>
<dbReference type="CDD" id="cd01598">
    <property type="entry name" value="PurB"/>
    <property type="match status" value="1"/>
</dbReference>
<dbReference type="Gene3D" id="1.10.40.30">
    <property type="entry name" value="Fumarase/aspartase (C-terminal domain)"/>
    <property type="match status" value="1"/>
</dbReference>
<dbReference type="Pfam" id="PF08328">
    <property type="entry name" value="ASL_C"/>
    <property type="match status" value="1"/>
</dbReference>
<evidence type="ECO:0000259" key="10">
    <source>
        <dbReference type="Pfam" id="PF00206"/>
    </source>
</evidence>
<organism evidence="12 13">
    <name type="scientific">Pycnococcus provasolii</name>
    <dbReference type="NCBI Taxonomy" id="41880"/>
    <lineage>
        <taxon>Eukaryota</taxon>
        <taxon>Viridiplantae</taxon>
        <taxon>Chlorophyta</taxon>
        <taxon>Pseudoscourfieldiophyceae</taxon>
        <taxon>Pseudoscourfieldiales</taxon>
        <taxon>Pycnococcaceae</taxon>
        <taxon>Pycnococcus</taxon>
    </lineage>
</organism>
<evidence type="ECO:0000256" key="3">
    <source>
        <dbReference type="ARBA" id="ARBA00008273"/>
    </source>
</evidence>
<dbReference type="SUPFAM" id="SSF48557">
    <property type="entry name" value="L-aspartase-like"/>
    <property type="match status" value="1"/>
</dbReference>
<dbReference type="EC" id="4.3.2.2" evidence="4 9"/>
<dbReference type="InterPro" id="IPR022761">
    <property type="entry name" value="Fumarate_lyase_N"/>
</dbReference>
<evidence type="ECO:0000256" key="4">
    <source>
        <dbReference type="ARBA" id="ARBA00012339"/>
    </source>
</evidence>
<dbReference type="GO" id="GO:0044208">
    <property type="term" value="P:'de novo' AMP biosynthetic process"/>
    <property type="evidence" value="ECO:0007669"/>
    <property type="project" value="UniProtKB-UniPathway"/>
</dbReference>
<dbReference type="InterPro" id="IPR004769">
    <property type="entry name" value="Pur_lyase"/>
</dbReference>
<evidence type="ECO:0000256" key="9">
    <source>
        <dbReference type="RuleBase" id="RU361172"/>
    </source>
</evidence>
<evidence type="ECO:0000313" key="13">
    <source>
        <dbReference type="Proteomes" id="UP000660262"/>
    </source>
</evidence>
<dbReference type="NCBIfam" id="NF006764">
    <property type="entry name" value="PRK09285.1"/>
    <property type="match status" value="1"/>
</dbReference>
<dbReference type="PANTHER" id="PTHR43411:SF1">
    <property type="entry name" value="ADENYLOSUCCINATE LYASE"/>
    <property type="match status" value="1"/>
</dbReference>
<dbReference type="InterPro" id="IPR013539">
    <property type="entry name" value="PurB_C"/>
</dbReference>